<accession>A0A2P2KMK9</accession>
<name>A0A2P2KMK9_RHIMU</name>
<dbReference type="AlphaFoldDB" id="A0A2P2KMK9"/>
<evidence type="ECO:0000313" key="1">
    <source>
        <dbReference type="EMBL" id="MBX06959.1"/>
    </source>
</evidence>
<sequence>MSLGLMLFWSLKKLKLPPQKIDVLTIWDCVKQSALS</sequence>
<organism evidence="1">
    <name type="scientific">Rhizophora mucronata</name>
    <name type="common">Asiatic mangrove</name>
    <dbReference type="NCBI Taxonomy" id="61149"/>
    <lineage>
        <taxon>Eukaryota</taxon>
        <taxon>Viridiplantae</taxon>
        <taxon>Streptophyta</taxon>
        <taxon>Embryophyta</taxon>
        <taxon>Tracheophyta</taxon>
        <taxon>Spermatophyta</taxon>
        <taxon>Magnoliopsida</taxon>
        <taxon>eudicotyledons</taxon>
        <taxon>Gunneridae</taxon>
        <taxon>Pentapetalae</taxon>
        <taxon>rosids</taxon>
        <taxon>fabids</taxon>
        <taxon>Malpighiales</taxon>
        <taxon>Rhizophoraceae</taxon>
        <taxon>Rhizophora</taxon>
    </lineage>
</organism>
<reference evidence="1" key="1">
    <citation type="submission" date="2018-02" db="EMBL/GenBank/DDBJ databases">
        <title>Rhizophora mucronata_Transcriptome.</title>
        <authorList>
            <person name="Meera S.P."/>
            <person name="Sreeshan A."/>
            <person name="Augustine A."/>
        </authorList>
    </citation>
    <scope>NUCLEOTIDE SEQUENCE</scope>
    <source>
        <tissue evidence="1">Leaf</tissue>
    </source>
</reference>
<dbReference type="EMBL" id="GGEC01026475">
    <property type="protein sequence ID" value="MBX06959.1"/>
    <property type="molecule type" value="Transcribed_RNA"/>
</dbReference>
<proteinExistence type="predicted"/>
<protein>
    <submittedName>
        <fullName evidence="1">Uncharacterized protein</fullName>
    </submittedName>
</protein>